<organism evidence="2 3">
    <name type="scientific">Sitophilus oryzae</name>
    <name type="common">Rice weevil</name>
    <name type="synonym">Curculio oryzae</name>
    <dbReference type="NCBI Taxonomy" id="7048"/>
    <lineage>
        <taxon>Eukaryota</taxon>
        <taxon>Metazoa</taxon>
        <taxon>Ecdysozoa</taxon>
        <taxon>Arthropoda</taxon>
        <taxon>Hexapoda</taxon>
        <taxon>Insecta</taxon>
        <taxon>Pterygota</taxon>
        <taxon>Neoptera</taxon>
        <taxon>Endopterygota</taxon>
        <taxon>Coleoptera</taxon>
        <taxon>Polyphaga</taxon>
        <taxon>Cucujiformia</taxon>
        <taxon>Curculionidae</taxon>
        <taxon>Dryophthorinae</taxon>
        <taxon>Sitophilus</taxon>
    </lineage>
</organism>
<protein>
    <submittedName>
        <fullName evidence="3">Uncharacterized protein LOC115877643</fullName>
    </submittedName>
</protein>
<dbReference type="InParanoid" id="A0A6J2XG94"/>
<accession>A0A6J2XG94</accession>
<name>A0A6J2XG94_SITOR</name>
<feature type="compositionally biased region" description="Basic and acidic residues" evidence="1">
    <location>
        <begin position="75"/>
        <end position="101"/>
    </location>
</feature>
<evidence type="ECO:0000313" key="2">
    <source>
        <dbReference type="Proteomes" id="UP000504635"/>
    </source>
</evidence>
<reference evidence="3" key="1">
    <citation type="submission" date="2025-08" db="UniProtKB">
        <authorList>
            <consortium name="RefSeq"/>
        </authorList>
    </citation>
    <scope>IDENTIFICATION</scope>
    <source>
        <tissue evidence="3">Gonads</tissue>
    </source>
</reference>
<evidence type="ECO:0000313" key="3">
    <source>
        <dbReference type="RefSeq" id="XP_030749744.1"/>
    </source>
</evidence>
<dbReference type="OrthoDB" id="6700442at2759"/>
<feature type="region of interest" description="Disordered" evidence="1">
    <location>
        <begin position="61"/>
        <end position="103"/>
    </location>
</feature>
<dbReference type="RefSeq" id="XP_030749744.1">
    <property type="nucleotide sequence ID" value="XM_030893884.1"/>
</dbReference>
<evidence type="ECO:0000256" key="1">
    <source>
        <dbReference type="SAM" id="MobiDB-lite"/>
    </source>
</evidence>
<sequence>MRSKHELPSKFDYMKAYSFNLIQTERTNTELEHERNAGKIDGAFYKIFAWQIAGMPNERPAEATKTMQLENQQKSNDHSNKRLQEESEVLKNSKSKVEVQTRVDNSGSSSKRYVTTCYIKPKTLPVWYTESLLIFIGSTKRKYDEKIYFKNKTQPYYWSENMTTDVNFPPTKSYLSEAVLPTETKCHYISLEPQQLAATTLR</sequence>
<dbReference type="AlphaFoldDB" id="A0A6J2XG94"/>
<dbReference type="KEGG" id="soy:115877643"/>
<dbReference type="Proteomes" id="UP000504635">
    <property type="component" value="Unplaced"/>
</dbReference>
<keyword evidence="2" id="KW-1185">Reference proteome</keyword>
<proteinExistence type="predicted"/>
<feature type="compositionally biased region" description="Polar residues" evidence="1">
    <location>
        <begin position="65"/>
        <end position="74"/>
    </location>
</feature>
<gene>
    <name evidence="3" type="primary">LOC115877643</name>
</gene>
<dbReference type="GeneID" id="115877643"/>